<accession>A0A061SL41</accession>
<dbReference type="EMBL" id="GBEZ01001200">
    <property type="protein sequence ID" value="JAC83754.1"/>
    <property type="molecule type" value="Transcribed_RNA"/>
</dbReference>
<protein>
    <submittedName>
        <fullName evidence="1">Uncharacterized protein</fullName>
    </submittedName>
</protein>
<dbReference type="InterPro" id="IPR038578">
    <property type="entry name" value="GT29-like_sf"/>
</dbReference>
<proteinExistence type="predicted"/>
<dbReference type="AlphaFoldDB" id="A0A061SL41"/>
<sequence length="106" mass="11837">NGPFPPYVPSSGWYGTLAALSYCGSLDVYGFSWTSAPESLSRRAHSRRPGRLRNAAYYFKKHAAGELSEPDYYLSRLKKNPDSHHILGKENESLQAIGKACGVRFR</sequence>
<name>A0A061SL41_9CHLO</name>
<organism evidence="1">
    <name type="scientific">Tetraselmis sp. GSL018</name>
    <dbReference type="NCBI Taxonomy" id="582737"/>
    <lineage>
        <taxon>Eukaryota</taxon>
        <taxon>Viridiplantae</taxon>
        <taxon>Chlorophyta</taxon>
        <taxon>core chlorophytes</taxon>
        <taxon>Chlorodendrophyceae</taxon>
        <taxon>Chlorodendrales</taxon>
        <taxon>Chlorodendraceae</taxon>
        <taxon>Tetraselmis</taxon>
    </lineage>
</organism>
<dbReference type="Gene3D" id="3.90.1480.20">
    <property type="entry name" value="Glycosyl transferase family 29"/>
    <property type="match status" value="1"/>
</dbReference>
<evidence type="ECO:0000313" key="1">
    <source>
        <dbReference type="EMBL" id="JAC83754.1"/>
    </source>
</evidence>
<reference evidence="1" key="1">
    <citation type="submission" date="2014-05" db="EMBL/GenBank/DDBJ databases">
        <title>The transcriptome of the halophilic microalga Tetraselmis sp. GSL018 isolated from the Great Salt Lake, Utah.</title>
        <authorList>
            <person name="Jinkerson R.E."/>
            <person name="D'Adamo S."/>
            <person name="Posewitz M.C."/>
        </authorList>
    </citation>
    <scope>NUCLEOTIDE SEQUENCE</scope>
    <source>
        <strain evidence="1">GSL018</strain>
    </source>
</reference>
<gene>
    <name evidence="1" type="ORF">TSPGSL018_2615</name>
</gene>
<feature type="non-terminal residue" evidence="1">
    <location>
        <position position="1"/>
    </location>
</feature>